<name>A0ABV9JCJ1_9LACT</name>
<evidence type="ECO:0000313" key="1">
    <source>
        <dbReference type="EMBL" id="MFC4651713.1"/>
    </source>
</evidence>
<protein>
    <submittedName>
        <fullName evidence="1">Uncharacterized protein</fullName>
    </submittedName>
</protein>
<organism evidence="1 2">
    <name type="scientific">Lactococcus nasutitermitis</name>
    <dbReference type="NCBI Taxonomy" id="1652957"/>
    <lineage>
        <taxon>Bacteria</taxon>
        <taxon>Bacillati</taxon>
        <taxon>Bacillota</taxon>
        <taxon>Bacilli</taxon>
        <taxon>Lactobacillales</taxon>
        <taxon>Streptococcaceae</taxon>
        <taxon>Lactococcus</taxon>
    </lineage>
</organism>
<dbReference type="EMBL" id="JBHSGD010000002">
    <property type="protein sequence ID" value="MFC4651713.1"/>
    <property type="molecule type" value="Genomic_DNA"/>
</dbReference>
<dbReference type="Proteomes" id="UP001595987">
    <property type="component" value="Unassembled WGS sequence"/>
</dbReference>
<evidence type="ECO:0000313" key="2">
    <source>
        <dbReference type="Proteomes" id="UP001595987"/>
    </source>
</evidence>
<gene>
    <name evidence="1" type="ORF">ACFO26_02190</name>
</gene>
<accession>A0ABV9JCJ1</accession>
<dbReference type="RefSeq" id="WP_213536650.1">
    <property type="nucleotide sequence ID" value="NZ_BOVQ01000008.1"/>
</dbReference>
<sequence>MSEHRLPWENPQQNYNITLAKRRSERRYRTLQLAKTLRVLLTDFKSLKVEKFNAEIVNQIEQLEKNADFIDEEEFSAAKKYVSKMKRELGKWKQA</sequence>
<keyword evidence="2" id="KW-1185">Reference proteome</keyword>
<comment type="caution">
    <text evidence="1">The sequence shown here is derived from an EMBL/GenBank/DDBJ whole genome shotgun (WGS) entry which is preliminary data.</text>
</comment>
<proteinExistence type="predicted"/>
<reference evidence="2" key="1">
    <citation type="journal article" date="2019" name="Int. J. Syst. Evol. Microbiol.">
        <title>The Global Catalogue of Microorganisms (GCM) 10K type strain sequencing project: providing services to taxonomists for standard genome sequencing and annotation.</title>
        <authorList>
            <consortium name="The Broad Institute Genomics Platform"/>
            <consortium name="The Broad Institute Genome Sequencing Center for Infectious Disease"/>
            <person name="Wu L."/>
            <person name="Ma J."/>
        </authorList>
    </citation>
    <scope>NUCLEOTIDE SEQUENCE [LARGE SCALE GENOMIC DNA]</scope>
    <source>
        <strain evidence="2">CCUG 63287</strain>
    </source>
</reference>